<dbReference type="EC" id="5.6.2.3" evidence="1"/>
<keyword evidence="1" id="KW-0227">DNA damage</keyword>
<comment type="catalytic activity">
    <reaction evidence="1">
        <text>ATP + H2O = ADP + phosphate + H(+)</text>
        <dbReference type="Rhea" id="RHEA:13065"/>
        <dbReference type="ChEBI" id="CHEBI:15377"/>
        <dbReference type="ChEBI" id="CHEBI:15378"/>
        <dbReference type="ChEBI" id="CHEBI:30616"/>
        <dbReference type="ChEBI" id="CHEBI:43474"/>
        <dbReference type="ChEBI" id="CHEBI:456216"/>
        <dbReference type="EC" id="5.6.2.3"/>
    </reaction>
</comment>
<dbReference type="STRING" id="47427.A0A2H3E9B6"/>
<dbReference type="InterPro" id="IPR051055">
    <property type="entry name" value="PIF1_helicase"/>
</dbReference>
<accession>A0A2H3E9B6</accession>
<dbReference type="AlphaFoldDB" id="A0A2H3E9B6"/>
<keyword evidence="1" id="KW-0347">Helicase</keyword>
<evidence type="ECO:0000313" key="4">
    <source>
        <dbReference type="Proteomes" id="UP000217790"/>
    </source>
</evidence>
<keyword evidence="1" id="KW-0547">Nucleotide-binding</keyword>
<organism evidence="3 4">
    <name type="scientific">Armillaria gallica</name>
    <name type="common">Bulbous honey fungus</name>
    <name type="synonym">Armillaria bulbosa</name>
    <dbReference type="NCBI Taxonomy" id="47427"/>
    <lineage>
        <taxon>Eukaryota</taxon>
        <taxon>Fungi</taxon>
        <taxon>Dikarya</taxon>
        <taxon>Basidiomycota</taxon>
        <taxon>Agaricomycotina</taxon>
        <taxon>Agaricomycetes</taxon>
        <taxon>Agaricomycetidae</taxon>
        <taxon>Agaricales</taxon>
        <taxon>Marasmiineae</taxon>
        <taxon>Physalacriaceae</taxon>
        <taxon>Armillaria</taxon>
    </lineage>
</organism>
<keyword evidence="1" id="KW-0378">Hydrolase</keyword>
<dbReference type="EMBL" id="KZ293651">
    <property type="protein sequence ID" value="PBK96246.1"/>
    <property type="molecule type" value="Genomic_DNA"/>
</dbReference>
<dbReference type="GO" id="GO:0005524">
    <property type="term" value="F:ATP binding"/>
    <property type="evidence" value="ECO:0007669"/>
    <property type="project" value="UniProtKB-KW"/>
</dbReference>
<dbReference type="GO" id="GO:0043139">
    <property type="term" value="F:5'-3' DNA helicase activity"/>
    <property type="evidence" value="ECO:0007669"/>
    <property type="project" value="UniProtKB-EC"/>
</dbReference>
<reference evidence="4" key="1">
    <citation type="journal article" date="2017" name="Nat. Ecol. Evol.">
        <title>Genome expansion and lineage-specific genetic innovations in the forest pathogenic fungi Armillaria.</title>
        <authorList>
            <person name="Sipos G."/>
            <person name="Prasanna A.N."/>
            <person name="Walter M.C."/>
            <person name="O'Connor E."/>
            <person name="Balint B."/>
            <person name="Krizsan K."/>
            <person name="Kiss B."/>
            <person name="Hess J."/>
            <person name="Varga T."/>
            <person name="Slot J."/>
            <person name="Riley R."/>
            <person name="Boka B."/>
            <person name="Rigling D."/>
            <person name="Barry K."/>
            <person name="Lee J."/>
            <person name="Mihaltcheva S."/>
            <person name="LaButti K."/>
            <person name="Lipzen A."/>
            <person name="Waldron R."/>
            <person name="Moloney N.M."/>
            <person name="Sperisen C."/>
            <person name="Kredics L."/>
            <person name="Vagvoelgyi C."/>
            <person name="Patrignani A."/>
            <person name="Fitzpatrick D."/>
            <person name="Nagy I."/>
            <person name="Doyle S."/>
            <person name="Anderson J.B."/>
            <person name="Grigoriev I.V."/>
            <person name="Gueldener U."/>
            <person name="Muensterkoetter M."/>
            <person name="Nagy L.G."/>
        </authorList>
    </citation>
    <scope>NUCLEOTIDE SEQUENCE [LARGE SCALE GENOMIC DNA]</scope>
    <source>
        <strain evidence="4">Ar21-2</strain>
    </source>
</reference>
<dbReference type="Proteomes" id="UP000217790">
    <property type="component" value="Unassembled WGS sequence"/>
</dbReference>
<dbReference type="PANTHER" id="PTHR47642">
    <property type="entry name" value="ATP-DEPENDENT DNA HELICASE"/>
    <property type="match status" value="1"/>
</dbReference>
<keyword evidence="1" id="KW-0233">DNA recombination</keyword>
<dbReference type="InterPro" id="IPR010285">
    <property type="entry name" value="DNA_helicase_pif1-like_DEAD"/>
</dbReference>
<keyword evidence="1" id="KW-0067">ATP-binding</keyword>
<name>A0A2H3E9B6_ARMGA</name>
<proteinExistence type="inferred from homology"/>
<feature type="non-terminal residue" evidence="3">
    <location>
        <position position="1"/>
    </location>
</feature>
<protein>
    <recommendedName>
        <fullName evidence="1">ATP-dependent DNA helicase</fullName>
        <ecNumber evidence="1">5.6.2.3</ecNumber>
    </recommendedName>
</protein>
<dbReference type="OrthoDB" id="432234at2759"/>
<evidence type="ECO:0000256" key="1">
    <source>
        <dbReference type="RuleBase" id="RU363044"/>
    </source>
</evidence>
<dbReference type="GO" id="GO:0016887">
    <property type="term" value="F:ATP hydrolysis activity"/>
    <property type="evidence" value="ECO:0007669"/>
    <property type="project" value="RHEA"/>
</dbReference>
<dbReference type="InterPro" id="IPR027417">
    <property type="entry name" value="P-loop_NTPase"/>
</dbReference>
<dbReference type="GO" id="GO:0006310">
    <property type="term" value="P:DNA recombination"/>
    <property type="evidence" value="ECO:0007669"/>
    <property type="project" value="UniProtKB-KW"/>
</dbReference>
<gene>
    <name evidence="3" type="ORF">ARMGADRAFT_859243</name>
</gene>
<dbReference type="InParanoid" id="A0A2H3E9B6"/>
<evidence type="ECO:0000313" key="3">
    <source>
        <dbReference type="EMBL" id="PBK96246.1"/>
    </source>
</evidence>
<dbReference type="GO" id="GO:0006281">
    <property type="term" value="P:DNA repair"/>
    <property type="evidence" value="ECO:0007669"/>
    <property type="project" value="UniProtKB-KW"/>
</dbReference>
<dbReference type="GO" id="GO:0000723">
    <property type="term" value="P:telomere maintenance"/>
    <property type="evidence" value="ECO:0007669"/>
    <property type="project" value="InterPro"/>
</dbReference>
<comment type="similarity">
    <text evidence="1">Belongs to the helicase family.</text>
</comment>
<dbReference type="Gene3D" id="3.40.50.300">
    <property type="entry name" value="P-loop containing nucleotide triphosphate hydrolases"/>
    <property type="match status" value="1"/>
</dbReference>
<evidence type="ECO:0000259" key="2">
    <source>
        <dbReference type="Pfam" id="PF05970"/>
    </source>
</evidence>
<keyword evidence="1" id="KW-0234">DNA repair</keyword>
<dbReference type="Pfam" id="PF05970">
    <property type="entry name" value="PIF1"/>
    <property type="match status" value="1"/>
</dbReference>
<dbReference type="OMA" id="KDAYNEQ"/>
<feature type="domain" description="DNA helicase Pif1-like DEAD-box helicase" evidence="2">
    <location>
        <begin position="1"/>
        <end position="83"/>
    </location>
</feature>
<keyword evidence="4" id="KW-1185">Reference proteome</keyword>
<feature type="non-terminal residue" evidence="3">
    <location>
        <position position="146"/>
    </location>
</feature>
<sequence>FGGVSIIFAGDFTQLPPVGDSRLFSRVRTSSGSEAAQKHVQGKLLWFSVDVVVILQQVMRQDGESNNTFVALLGQLHTGTCTEDDFKLLNMQLASRVKPDWDAHEWNMVPLILSQNVVKDAYNEQAAHAFAAKTGRTLHYYYAVDR</sequence>
<comment type="cofactor">
    <cofactor evidence="1">
        <name>Mg(2+)</name>
        <dbReference type="ChEBI" id="CHEBI:18420"/>
    </cofactor>
</comment>